<dbReference type="EMBL" id="KZ989435">
    <property type="protein sequence ID" value="RKP26399.1"/>
    <property type="molecule type" value="Genomic_DNA"/>
</dbReference>
<dbReference type="EC" id="1.1.1.302" evidence="4"/>
<gene>
    <name evidence="14" type="ORF">SYNPS1DRAFT_10049</name>
</gene>
<evidence type="ECO:0000256" key="5">
    <source>
        <dbReference type="ARBA" id="ARBA00015035"/>
    </source>
</evidence>
<keyword evidence="8" id="KW-0560">Oxidoreductase</keyword>
<dbReference type="AlphaFoldDB" id="A0A4V1J1V7"/>
<evidence type="ECO:0000256" key="12">
    <source>
        <dbReference type="ARBA" id="ARBA00049020"/>
    </source>
</evidence>
<evidence type="ECO:0000259" key="13">
    <source>
        <dbReference type="Pfam" id="PF01872"/>
    </source>
</evidence>
<comment type="function">
    <text evidence="1">Catalyzes an early step in riboflavin biosynthesis, the NADPH-dependent reduction of the ribose side chain of 2,5-diamino-6-ribosylamino-4(3H)-pyrimidinone 5'-phosphate, yielding 2,5-diamino-6-ribitylamino-4(3H)-pyrimidinone 5'-phosphate.</text>
</comment>
<dbReference type="Gene3D" id="3.40.430.10">
    <property type="entry name" value="Dihydrofolate Reductase, subunit A"/>
    <property type="match status" value="1"/>
</dbReference>
<dbReference type="PANTHER" id="PTHR38011">
    <property type="entry name" value="DIHYDROFOLATE REDUCTASE FAMILY PROTEIN (AFU_ORTHOLOGUE AFUA_8G06820)"/>
    <property type="match status" value="1"/>
</dbReference>
<organism evidence="14 15">
    <name type="scientific">Syncephalis pseudoplumigaleata</name>
    <dbReference type="NCBI Taxonomy" id="1712513"/>
    <lineage>
        <taxon>Eukaryota</taxon>
        <taxon>Fungi</taxon>
        <taxon>Fungi incertae sedis</taxon>
        <taxon>Zoopagomycota</taxon>
        <taxon>Zoopagomycotina</taxon>
        <taxon>Zoopagomycetes</taxon>
        <taxon>Zoopagales</taxon>
        <taxon>Piptocephalidaceae</taxon>
        <taxon>Syncephalis</taxon>
    </lineage>
</organism>
<dbReference type="Pfam" id="PF01872">
    <property type="entry name" value="RibD_C"/>
    <property type="match status" value="1"/>
</dbReference>
<evidence type="ECO:0000313" key="14">
    <source>
        <dbReference type="EMBL" id="RKP26399.1"/>
    </source>
</evidence>
<dbReference type="SUPFAM" id="SSF53597">
    <property type="entry name" value="Dihydrofolate reductase-like"/>
    <property type="match status" value="1"/>
</dbReference>
<evidence type="ECO:0000256" key="7">
    <source>
        <dbReference type="ARBA" id="ARBA00022857"/>
    </source>
</evidence>
<evidence type="ECO:0000256" key="2">
    <source>
        <dbReference type="ARBA" id="ARBA00005104"/>
    </source>
</evidence>
<dbReference type="GO" id="GO:0008703">
    <property type="term" value="F:5-amino-6-(5-phosphoribosylamino)uracil reductase activity"/>
    <property type="evidence" value="ECO:0007669"/>
    <property type="project" value="InterPro"/>
</dbReference>
<feature type="non-terminal residue" evidence="14">
    <location>
        <position position="1"/>
    </location>
</feature>
<evidence type="ECO:0000256" key="11">
    <source>
        <dbReference type="ARBA" id="ARBA00047550"/>
    </source>
</evidence>
<comment type="similarity">
    <text evidence="3">Belongs to the HTP reductase family.</text>
</comment>
<evidence type="ECO:0000256" key="9">
    <source>
        <dbReference type="ARBA" id="ARBA00030073"/>
    </source>
</evidence>
<keyword evidence="15" id="KW-1185">Reference proteome</keyword>
<comment type="pathway">
    <text evidence="2">Cofactor biosynthesis; riboflavin biosynthesis.</text>
</comment>
<evidence type="ECO:0000313" key="15">
    <source>
        <dbReference type="Proteomes" id="UP000278143"/>
    </source>
</evidence>
<evidence type="ECO:0000256" key="6">
    <source>
        <dbReference type="ARBA" id="ARBA00022619"/>
    </source>
</evidence>
<reference evidence="15" key="1">
    <citation type="journal article" date="2018" name="Nat. Microbiol.">
        <title>Leveraging single-cell genomics to expand the fungal tree of life.</title>
        <authorList>
            <person name="Ahrendt S.R."/>
            <person name="Quandt C.A."/>
            <person name="Ciobanu D."/>
            <person name="Clum A."/>
            <person name="Salamov A."/>
            <person name="Andreopoulos B."/>
            <person name="Cheng J.F."/>
            <person name="Woyke T."/>
            <person name="Pelin A."/>
            <person name="Henrissat B."/>
            <person name="Reynolds N.K."/>
            <person name="Benny G.L."/>
            <person name="Smith M.E."/>
            <person name="James T.Y."/>
            <person name="Grigoriev I.V."/>
        </authorList>
    </citation>
    <scope>NUCLEOTIDE SEQUENCE [LARGE SCALE GENOMIC DNA]</scope>
    <source>
        <strain evidence="15">Benny S71-1</strain>
    </source>
</reference>
<dbReference type="OrthoDB" id="5432at2759"/>
<protein>
    <recommendedName>
        <fullName evidence="5">2,5-diamino-6-ribosylamino-4(3H)-pyrimidinone 5'-phosphate reductase</fullName>
        <ecNumber evidence="4">1.1.1.302</ecNumber>
    </recommendedName>
    <alternativeName>
        <fullName evidence="10">2,5-diamino-6-(5-phospho-D-ribosylamino)pyrimidin-4(3H)-one reductase</fullName>
    </alternativeName>
    <alternativeName>
        <fullName evidence="9">2,5-diamino-6-ribitylamino-4(3H)-pyrimidinone 5'-phosphate synthase</fullName>
    </alternativeName>
</protein>
<proteinExistence type="inferred from homology"/>
<dbReference type="Proteomes" id="UP000278143">
    <property type="component" value="Unassembled WGS sequence"/>
</dbReference>
<evidence type="ECO:0000256" key="10">
    <source>
        <dbReference type="ARBA" id="ARBA00031630"/>
    </source>
</evidence>
<dbReference type="InterPro" id="IPR024072">
    <property type="entry name" value="DHFR-like_dom_sf"/>
</dbReference>
<comment type="catalytic activity">
    <reaction evidence="12">
        <text>2,5-diamino-6-(1-D-ribitylamino)pyrimidin-4(3H)-one 5'-phosphate + NADP(+) = 2,5-diamino-6-(1-D-ribosylamino)pyrimidin-4(3H)-one 5'-phosphate + NADPH + H(+)</text>
        <dbReference type="Rhea" id="RHEA:27278"/>
        <dbReference type="ChEBI" id="CHEBI:15378"/>
        <dbReference type="ChEBI" id="CHEBI:57783"/>
        <dbReference type="ChEBI" id="CHEBI:58349"/>
        <dbReference type="ChEBI" id="CHEBI:58890"/>
        <dbReference type="ChEBI" id="CHEBI:59545"/>
        <dbReference type="EC" id="1.1.1.302"/>
    </reaction>
</comment>
<evidence type="ECO:0000256" key="3">
    <source>
        <dbReference type="ARBA" id="ARBA00009723"/>
    </source>
</evidence>
<comment type="catalytic activity">
    <reaction evidence="11">
        <text>2,5-diamino-6-(1-D-ribitylamino)pyrimidin-4(3H)-one 5'-phosphate + NAD(+) = 2,5-diamino-6-(1-D-ribosylamino)pyrimidin-4(3H)-one 5'-phosphate + NADH + H(+)</text>
        <dbReference type="Rhea" id="RHEA:27274"/>
        <dbReference type="ChEBI" id="CHEBI:15378"/>
        <dbReference type="ChEBI" id="CHEBI:57540"/>
        <dbReference type="ChEBI" id="CHEBI:57945"/>
        <dbReference type="ChEBI" id="CHEBI:58890"/>
        <dbReference type="ChEBI" id="CHEBI:59545"/>
        <dbReference type="EC" id="1.1.1.302"/>
    </reaction>
</comment>
<evidence type="ECO:0000256" key="4">
    <source>
        <dbReference type="ARBA" id="ARBA00012851"/>
    </source>
</evidence>
<evidence type="ECO:0000256" key="1">
    <source>
        <dbReference type="ARBA" id="ARBA00003555"/>
    </source>
</evidence>
<dbReference type="InterPro" id="IPR002734">
    <property type="entry name" value="RibDG_C"/>
</dbReference>
<feature type="non-terminal residue" evidence="14">
    <location>
        <position position="199"/>
    </location>
</feature>
<keyword evidence="6" id="KW-0686">Riboflavin biosynthesis</keyword>
<sequence>ADRPWITLTYAQSLDGKIAGEHGQQLVLSGDASMIMTHRLRTVHDGILVGIGTVLQDDPRLLARHLRPHEMATASQPQPIILDTRLNIPLTARLLDRQRHSAGECLAPWIIVGADLVDPVKCQQVEACGARIIRVPRLPETAGQVDLAAAMHQLHQLGIARLMVEGGARVIQSFLTMPAAMVDLLIVTVAPVYVGEKGI</sequence>
<name>A0A4V1J1V7_9FUNG</name>
<evidence type="ECO:0000256" key="8">
    <source>
        <dbReference type="ARBA" id="ARBA00023002"/>
    </source>
</evidence>
<feature type="domain" description="Bacterial bifunctional deaminase-reductase C-terminal" evidence="13">
    <location>
        <begin position="4"/>
        <end position="196"/>
    </location>
</feature>
<keyword evidence="7" id="KW-0521">NADP</keyword>
<dbReference type="PANTHER" id="PTHR38011:SF7">
    <property type="entry name" value="2,5-DIAMINO-6-RIBOSYLAMINO-4(3H)-PYRIMIDINONE 5'-PHOSPHATE REDUCTASE"/>
    <property type="match status" value="1"/>
</dbReference>
<dbReference type="GO" id="GO:0009231">
    <property type="term" value="P:riboflavin biosynthetic process"/>
    <property type="evidence" value="ECO:0007669"/>
    <property type="project" value="UniProtKB-KW"/>
</dbReference>
<dbReference type="InterPro" id="IPR050765">
    <property type="entry name" value="Riboflavin_Biosynth_HTPR"/>
</dbReference>
<accession>A0A4V1J1V7</accession>